<accession>A0A0R1K7Y5</accession>
<proteinExistence type="predicted"/>
<organism evidence="1 2">
    <name type="scientific">Companilactobacillus nodensis DSM 19682 = JCM 14932 = NBRC 107160</name>
    <dbReference type="NCBI Taxonomy" id="1423775"/>
    <lineage>
        <taxon>Bacteria</taxon>
        <taxon>Bacillati</taxon>
        <taxon>Bacillota</taxon>
        <taxon>Bacilli</taxon>
        <taxon>Lactobacillales</taxon>
        <taxon>Lactobacillaceae</taxon>
        <taxon>Companilactobacillus</taxon>
    </lineage>
</organism>
<evidence type="ECO:0000313" key="1">
    <source>
        <dbReference type="EMBL" id="KRK79451.1"/>
    </source>
</evidence>
<evidence type="ECO:0008006" key="3">
    <source>
        <dbReference type="Google" id="ProtNLM"/>
    </source>
</evidence>
<dbReference type="EMBL" id="AZDZ01000014">
    <property type="protein sequence ID" value="KRK79451.1"/>
    <property type="molecule type" value="Genomic_DNA"/>
</dbReference>
<keyword evidence="2" id="KW-1185">Reference proteome</keyword>
<protein>
    <recommendedName>
        <fullName evidence="3">Tail assembly chaperone</fullName>
    </recommendedName>
</protein>
<dbReference type="STRING" id="1423775.FD03_GL000580"/>
<dbReference type="PATRIC" id="fig|1423775.4.peg.592"/>
<dbReference type="OrthoDB" id="2299076at2"/>
<dbReference type="RefSeq" id="WP_025024367.1">
    <property type="nucleotide sequence ID" value="NZ_AZDZ01000014.1"/>
</dbReference>
<name>A0A0R1K7Y5_9LACO</name>
<comment type="caution">
    <text evidence="1">The sequence shown here is derived from an EMBL/GenBank/DDBJ whole genome shotgun (WGS) entry which is preliminary data.</text>
</comment>
<reference evidence="1 2" key="1">
    <citation type="journal article" date="2015" name="Genome Announc.">
        <title>Expanding the biotechnology potential of lactobacilli through comparative genomics of 213 strains and associated genera.</title>
        <authorList>
            <person name="Sun Z."/>
            <person name="Harris H.M."/>
            <person name="McCann A."/>
            <person name="Guo C."/>
            <person name="Argimon S."/>
            <person name="Zhang W."/>
            <person name="Yang X."/>
            <person name="Jeffery I.B."/>
            <person name="Cooney J.C."/>
            <person name="Kagawa T.F."/>
            <person name="Liu W."/>
            <person name="Song Y."/>
            <person name="Salvetti E."/>
            <person name="Wrobel A."/>
            <person name="Rasinkangas P."/>
            <person name="Parkhill J."/>
            <person name="Rea M.C."/>
            <person name="O'Sullivan O."/>
            <person name="Ritari J."/>
            <person name="Douillard F.P."/>
            <person name="Paul Ross R."/>
            <person name="Yang R."/>
            <person name="Briner A.E."/>
            <person name="Felis G.E."/>
            <person name="de Vos W.M."/>
            <person name="Barrangou R."/>
            <person name="Klaenhammer T.R."/>
            <person name="Caufield P.W."/>
            <person name="Cui Y."/>
            <person name="Zhang H."/>
            <person name="O'Toole P.W."/>
        </authorList>
    </citation>
    <scope>NUCLEOTIDE SEQUENCE [LARGE SCALE GENOMIC DNA]</scope>
    <source>
        <strain evidence="1 2">DSM 19682</strain>
    </source>
</reference>
<dbReference type="AlphaFoldDB" id="A0A0R1K7Y5"/>
<sequence>MTDKITLNDGTEVSIKPRITLKTLRDFQAKDELPKSLLQAFVGAEDKPEIMEPYLMNAAWLAYINANKDDHMTKDEFESKIDLDFELLGDILAQMVGGTAKADAKLAQSFKRATKKSKGKTKRNNQK</sequence>
<gene>
    <name evidence="1" type="ORF">FD03_GL000580</name>
</gene>
<dbReference type="eggNOG" id="ENOG5032BT4">
    <property type="taxonomic scope" value="Bacteria"/>
</dbReference>
<evidence type="ECO:0000313" key="2">
    <source>
        <dbReference type="Proteomes" id="UP000051248"/>
    </source>
</evidence>
<dbReference type="Proteomes" id="UP000051248">
    <property type="component" value="Unassembled WGS sequence"/>
</dbReference>